<accession>A0A1M6D6V5</accession>
<dbReference type="SUPFAM" id="SSF55073">
    <property type="entry name" value="Nucleotide cyclase"/>
    <property type="match status" value="1"/>
</dbReference>
<dbReference type="InterPro" id="IPR029787">
    <property type="entry name" value="Nucleotide_cyclase"/>
</dbReference>
<dbReference type="InterPro" id="IPR001633">
    <property type="entry name" value="EAL_dom"/>
</dbReference>
<dbReference type="Pfam" id="PF00990">
    <property type="entry name" value="GGDEF"/>
    <property type="match status" value="1"/>
</dbReference>
<evidence type="ECO:0000256" key="1">
    <source>
        <dbReference type="SAM" id="Phobius"/>
    </source>
</evidence>
<evidence type="ECO:0000313" key="4">
    <source>
        <dbReference type="EMBL" id="SHI68952.1"/>
    </source>
</evidence>
<gene>
    <name evidence="4" type="ORF">SAMN02745194_00839</name>
</gene>
<reference evidence="4 5" key="1">
    <citation type="submission" date="2016-11" db="EMBL/GenBank/DDBJ databases">
        <authorList>
            <person name="Jaros S."/>
            <person name="Januszkiewicz K."/>
            <person name="Wedrychowicz H."/>
        </authorList>
    </citation>
    <scope>NUCLEOTIDE SEQUENCE [LARGE SCALE GENOMIC DNA]</scope>
    <source>
        <strain evidence="4 5">DSM 14916</strain>
    </source>
</reference>
<name>A0A1M6D6V5_9PROT</name>
<dbReference type="STRING" id="198092.SAMN02745194_00839"/>
<dbReference type="FunFam" id="3.30.70.270:FF:000001">
    <property type="entry name" value="Diguanylate cyclase domain protein"/>
    <property type="match status" value="1"/>
</dbReference>
<dbReference type="NCBIfam" id="TIGR00254">
    <property type="entry name" value="GGDEF"/>
    <property type="match status" value="1"/>
</dbReference>
<dbReference type="PANTHER" id="PTHR44757">
    <property type="entry name" value="DIGUANYLATE CYCLASE DGCP"/>
    <property type="match status" value="1"/>
</dbReference>
<dbReference type="InterPro" id="IPR035919">
    <property type="entry name" value="EAL_sf"/>
</dbReference>
<dbReference type="InterPro" id="IPR000160">
    <property type="entry name" value="GGDEF_dom"/>
</dbReference>
<sequence length="632" mass="68625">MPWSFALPSLDRVAQEPPPAIAEVRPKAPRGVTRMVTALAALAALLIAAALPLTYFSASRYRMIGGLEASARIHAAEVVELVRRNPGFWEFEGLRVSVPRGGASEERRRVFAADGHLVMESLPERELAWPVLSRQAPITMDGQELGQVEAALSMRDVLASTLVVSLASCTLGALIFVLLRIVPLRLLNNALERASFLAAHDLLTGLPNRGLFSDRLRQALSLARRDGKPMAVLCLDLDRFKEVNDTLGHAAGDQLLKVVTGRLSSMLRESDTLARLGGDEFAVIQPRAEQPRAAASLARRLIAALDAPIDLDGYQAKVGLSIGIAMTDRFGSADPTQLLRDADLALYQAKEAGRGGYRFFAPEMNRKLQERRAIEADLRIALEQGGFRLAYQPQVRLGSGTITGAEALLRWARPAMGEMSPDAFIPVAEDTGLIGPIGAWVLQEACRRAARWPDGMTVAVNVSPVQFRQSDLFEVVMAALESSGLPPERLEVEITEGVLLGDTEETLATLRRLRAAGVRIAMDDFGTGYSSLVYLQKFPFDKVKIDRSFIRNLEKDASAVTILRAVLGMSNALGLSTLAEGVETAAQAEMLRHEGCESAQGYLFGRPLTPEALDELMLRQRHAGGEALRALG</sequence>
<dbReference type="GO" id="GO:0003824">
    <property type="term" value="F:catalytic activity"/>
    <property type="evidence" value="ECO:0007669"/>
    <property type="project" value="UniProtKB-ARBA"/>
</dbReference>
<feature type="domain" description="GGDEF" evidence="3">
    <location>
        <begin position="228"/>
        <end position="362"/>
    </location>
</feature>
<dbReference type="CDD" id="cd01948">
    <property type="entry name" value="EAL"/>
    <property type="match status" value="1"/>
</dbReference>
<dbReference type="Gene3D" id="3.20.20.450">
    <property type="entry name" value="EAL domain"/>
    <property type="match status" value="1"/>
</dbReference>
<keyword evidence="1" id="KW-0472">Membrane</keyword>
<dbReference type="PROSITE" id="PS50883">
    <property type="entry name" value="EAL"/>
    <property type="match status" value="1"/>
</dbReference>
<keyword evidence="5" id="KW-1185">Reference proteome</keyword>
<keyword evidence="1" id="KW-0812">Transmembrane</keyword>
<dbReference type="SMART" id="SM00052">
    <property type="entry name" value="EAL"/>
    <property type="match status" value="1"/>
</dbReference>
<dbReference type="PANTHER" id="PTHR44757:SF2">
    <property type="entry name" value="BIOFILM ARCHITECTURE MAINTENANCE PROTEIN MBAA"/>
    <property type="match status" value="1"/>
</dbReference>
<feature type="domain" description="EAL" evidence="2">
    <location>
        <begin position="371"/>
        <end position="621"/>
    </location>
</feature>
<organism evidence="4 5">
    <name type="scientific">Muricoccus roseus</name>
    <dbReference type="NCBI Taxonomy" id="198092"/>
    <lineage>
        <taxon>Bacteria</taxon>
        <taxon>Pseudomonadati</taxon>
        <taxon>Pseudomonadota</taxon>
        <taxon>Alphaproteobacteria</taxon>
        <taxon>Acetobacterales</taxon>
        <taxon>Roseomonadaceae</taxon>
        <taxon>Muricoccus</taxon>
    </lineage>
</organism>
<feature type="transmembrane region" description="Helical" evidence="1">
    <location>
        <begin position="157"/>
        <end position="179"/>
    </location>
</feature>
<dbReference type="CDD" id="cd01949">
    <property type="entry name" value="GGDEF"/>
    <property type="match status" value="1"/>
</dbReference>
<dbReference type="AlphaFoldDB" id="A0A1M6D6V5"/>
<evidence type="ECO:0000259" key="3">
    <source>
        <dbReference type="PROSITE" id="PS50887"/>
    </source>
</evidence>
<dbReference type="InterPro" id="IPR052155">
    <property type="entry name" value="Biofilm_reg_signaling"/>
</dbReference>
<evidence type="ECO:0000313" key="5">
    <source>
        <dbReference type="Proteomes" id="UP000184387"/>
    </source>
</evidence>
<dbReference type="Pfam" id="PF00563">
    <property type="entry name" value="EAL"/>
    <property type="match status" value="1"/>
</dbReference>
<dbReference type="EMBL" id="FQZF01000004">
    <property type="protein sequence ID" value="SHI68952.1"/>
    <property type="molecule type" value="Genomic_DNA"/>
</dbReference>
<dbReference type="SUPFAM" id="SSF141868">
    <property type="entry name" value="EAL domain-like"/>
    <property type="match status" value="1"/>
</dbReference>
<keyword evidence="1" id="KW-1133">Transmembrane helix</keyword>
<dbReference type="Proteomes" id="UP000184387">
    <property type="component" value="Unassembled WGS sequence"/>
</dbReference>
<proteinExistence type="predicted"/>
<dbReference type="SMART" id="SM00267">
    <property type="entry name" value="GGDEF"/>
    <property type="match status" value="1"/>
</dbReference>
<feature type="transmembrane region" description="Helical" evidence="1">
    <location>
        <begin position="35"/>
        <end position="56"/>
    </location>
</feature>
<protein>
    <submittedName>
        <fullName evidence="4">Diguanylate cyclase (GGDEF) domain-containing protein</fullName>
    </submittedName>
</protein>
<dbReference type="PROSITE" id="PS50887">
    <property type="entry name" value="GGDEF"/>
    <property type="match status" value="1"/>
</dbReference>
<evidence type="ECO:0000259" key="2">
    <source>
        <dbReference type="PROSITE" id="PS50883"/>
    </source>
</evidence>
<dbReference type="InterPro" id="IPR043128">
    <property type="entry name" value="Rev_trsase/Diguanyl_cyclase"/>
</dbReference>
<dbReference type="Gene3D" id="3.30.70.270">
    <property type="match status" value="1"/>
</dbReference>